<keyword evidence="4 7" id="KW-0010">Activator</keyword>
<proteinExistence type="inferred from homology"/>
<protein>
    <recommendedName>
        <fullName evidence="7">Mediator of RNA polymerase II transcription subunit 9</fullName>
    </recommendedName>
    <alternativeName>
        <fullName evidence="7">Mediator complex subunit 9</fullName>
    </alternativeName>
</protein>
<evidence type="ECO:0000256" key="7">
    <source>
        <dbReference type="RuleBase" id="RU364145"/>
    </source>
</evidence>
<evidence type="ECO:0000256" key="5">
    <source>
        <dbReference type="ARBA" id="ARBA00023163"/>
    </source>
</evidence>
<keyword evidence="3 7" id="KW-0805">Transcription regulation</keyword>
<reference evidence="10" key="1">
    <citation type="submission" date="2020-05" db="EMBL/GenBank/DDBJ databases">
        <title>Mycena genomes resolve the evolution of fungal bioluminescence.</title>
        <authorList>
            <person name="Tsai I.J."/>
        </authorList>
    </citation>
    <scope>NUCLEOTIDE SEQUENCE</scope>
    <source>
        <strain evidence="10">110903Hualien_Pintung</strain>
    </source>
</reference>
<keyword evidence="11" id="KW-1185">Reference proteome</keyword>
<feature type="region of interest" description="Disordered" evidence="8">
    <location>
        <begin position="94"/>
        <end position="123"/>
    </location>
</feature>
<comment type="similarity">
    <text evidence="2 7">Belongs to the Mediator complex subunit 9 family.</text>
</comment>
<keyword evidence="9" id="KW-0732">Signal</keyword>
<dbReference type="Pfam" id="PF07544">
    <property type="entry name" value="Med9"/>
    <property type="match status" value="1"/>
</dbReference>
<evidence type="ECO:0000256" key="4">
    <source>
        <dbReference type="ARBA" id="ARBA00023159"/>
    </source>
</evidence>
<dbReference type="GO" id="GO:0003712">
    <property type="term" value="F:transcription coregulator activity"/>
    <property type="evidence" value="ECO:0007669"/>
    <property type="project" value="InterPro"/>
</dbReference>
<evidence type="ECO:0000256" key="8">
    <source>
        <dbReference type="SAM" id="MobiDB-lite"/>
    </source>
</evidence>
<dbReference type="GO" id="GO:0016592">
    <property type="term" value="C:mediator complex"/>
    <property type="evidence" value="ECO:0007669"/>
    <property type="project" value="InterPro"/>
</dbReference>
<feature type="compositionally biased region" description="Low complexity" evidence="8">
    <location>
        <begin position="94"/>
        <end position="107"/>
    </location>
</feature>
<comment type="function">
    <text evidence="7">Component of the Mediator complex, a coactivator involved in the regulated transcription of nearly all RNA polymerase II-dependent genes. Mediator functions as a bridge to convey information from gene-specific regulatory proteins to the basal RNA polymerase II transcription machinery. Mediator is recruited to promoters by direct interactions with regulatory proteins and serves as a scaffold for the assembly of a functional preinitiation complex with RNA polymerase II and the general transcription factors.</text>
</comment>
<organism evidence="10 11">
    <name type="scientific">Mycena chlorophos</name>
    <name type="common">Agaric fungus</name>
    <name type="synonym">Agaricus chlorophos</name>
    <dbReference type="NCBI Taxonomy" id="658473"/>
    <lineage>
        <taxon>Eukaryota</taxon>
        <taxon>Fungi</taxon>
        <taxon>Dikarya</taxon>
        <taxon>Basidiomycota</taxon>
        <taxon>Agaricomycotina</taxon>
        <taxon>Agaricomycetes</taxon>
        <taxon>Agaricomycetidae</taxon>
        <taxon>Agaricales</taxon>
        <taxon>Marasmiineae</taxon>
        <taxon>Mycenaceae</taxon>
        <taxon>Mycena</taxon>
    </lineage>
</organism>
<evidence type="ECO:0000256" key="6">
    <source>
        <dbReference type="ARBA" id="ARBA00023242"/>
    </source>
</evidence>
<comment type="subunit">
    <text evidence="7">Component of the Mediator complex.</text>
</comment>
<keyword evidence="6 7" id="KW-0539">Nucleus</keyword>
<comment type="subcellular location">
    <subcellularLocation>
        <location evidence="1 7">Nucleus</location>
    </subcellularLocation>
</comment>
<dbReference type="InterPro" id="IPR011425">
    <property type="entry name" value="Med9"/>
</dbReference>
<sequence length="123" mass="13166">MTTNPLPVALFDSLLLKLIAVLELIQGPEGTVTPQARQAVLNATNDFKSTLSQAKELAVNLPGGDLRLEEQVEVIELLTELRDRKRRQLAEFAARTTAASTTAAPQAPMDVDSVASTPFVAAP</sequence>
<evidence type="ECO:0000256" key="3">
    <source>
        <dbReference type="ARBA" id="ARBA00023015"/>
    </source>
</evidence>
<dbReference type="EMBL" id="JACAZE010000004">
    <property type="protein sequence ID" value="KAF7318146.1"/>
    <property type="molecule type" value="Genomic_DNA"/>
</dbReference>
<feature type="signal peptide" evidence="9">
    <location>
        <begin position="1"/>
        <end position="30"/>
    </location>
</feature>
<name>A0A8H6TK44_MYCCL</name>
<evidence type="ECO:0000256" key="9">
    <source>
        <dbReference type="SAM" id="SignalP"/>
    </source>
</evidence>
<dbReference type="Proteomes" id="UP000613580">
    <property type="component" value="Unassembled WGS sequence"/>
</dbReference>
<keyword evidence="5 7" id="KW-0804">Transcription</keyword>
<feature type="chain" id="PRO_5034369679" description="Mediator of RNA polymerase II transcription subunit 9" evidence="9">
    <location>
        <begin position="31"/>
        <end position="123"/>
    </location>
</feature>
<evidence type="ECO:0000256" key="1">
    <source>
        <dbReference type="ARBA" id="ARBA00004123"/>
    </source>
</evidence>
<evidence type="ECO:0000256" key="2">
    <source>
        <dbReference type="ARBA" id="ARBA00008089"/>
    </source>
</evidence>
<dbReference type="OrthoDB" id="2563275at2759"/>
<evidence type="ECO:0000313" key="11">
    <source>
        <dbReference type="Proteomes" id="UP000613580"/>
    </source>
</evidence>
<evidence type="ECO:0000313" key="10">
    <source>
        <dbReference type="EMBL" id="KAF7318146.1"/>
    </source>
</evidence>
<dbReference type="GO" id="GO:0006357">
    <property type="term" value="P:regulation of transcription by RNA polymerase II"/>
    <property type="evidence" value="ECO:0007669"/>
    <property type="project" value="InterPro"/>
</dbReference>
<accession>A0A8H6TK44</accession>
<dbReference type="AlphaFoldDB" id="A0A8H6TK44"/>
<gene>
    <name evidence="7" type="primary">MED9</name>
    <name evidence="10" type="ORF">HMN09_00322700</name>
</gene>
<comment type="caution">
    <text evidence="10">The sequence shown here is derived from an EMBL/GenBank/DDBJ whole genome shotgun (WGS) entry which is preliminary data.</text>
</comment>